<reference evidence="4 5" key="1">
    <citation type="submission" date="2023-03" db="EMBL/GenBank/DDBJ databases">
        <title>Draft genome sequence of Streptomyces sp. K1PA1 isolated from peat swamp forest in Thailand.</title>
        <authorList>
            <person name="Klaysubun C."/>
            <person name="Duangmal K."/>
        </authorList>
    </citation>
    <scope>NUCLEOTIDE SEQUENCE [LARGE SCALE GENOMIC DNA]</scope>
    <source>
        <strain evidence="4 5">K1PA1</strain>
    </source>
</reference>
<dbReference type="InterPro" id="IPR041371">
    <property type="entry name" value="GH92_N"/>
</dbReference>
<dbReference type="Gene3D" id="3.30.2080.10">
    <property type="entry name" value="GH92 mannosidase domain"/>
    <property type="match status" value="1"/>
</dbReference>
<dbReference type="InterPro" id="IPR014718">
    <property type="entry name" value="GH-type_carb-bd"/>
</dbReference>
<dbReference type="NCBIfam" id="TIGR01180">
    <property type="entry name" value="aman2_put"/>
    <property type="match status" value="1"/>
</dbReference>
<keyword evidence="5" id="KW-1185">Reference proteome</keyword>
<keyword evidence="1" id="KW-0732">Signal</keyword>
<dbReference type="Gene3D" id="1.20.1050.60">
    <property type="entry name" value="alpha-1,2-mannosidase"/>
    <property type="match status" value="1"/>
</dbReference>
<proteinExistence type="predicted"/>
<feature type="domain" description="Glycosyl hydrolase family 92" evidence="2">
    <location>
        <begin position="268"/>
        <end position="755"/>
    </location>
</feature>
<dbReference type="Proteomes" id="UP001221150">
    <property type="component" value="Unassembled WGS sequence"/>
</dbReference>
<accession>A0ABT6AAM9</accession>
<evidence type="ECO:0000259" key="2">
    <source>
        <dbReference type="Pfam" id="PF07971"/>
    </source>
</evidence>
<dbReference type="EMBL" id="JARJBB010000015">
    <property type="protein sequence ID" value="MDF3301709.1"/>
    <property type="molecule type" value="Genomic_DNA"/>
</dbReference>
<dbReference type="PANTHER" id="PTHR12143:SF39">
    <property type="entry name" value="SECRETED PROTEIN"/>
    <property type="match status" value="1"/>
</dbReference>
<evidence type="ECO:0000259" key="3">
    <source>
        <dbReference type="Pfam" id="PF17678"/>
    </source>
</evidence>
<dbReference type="Gene3D" id="1.20.1610.10">
    <property type="entry name" value="alpha-1,2-mannosidases domains"/>
    <property type="match status" value="1"/>
</dbReference>
<dbReference type="PANTHER" id="PTHR12143">
    <property type="entry name" value="PEPTIDE N-GLYCANASE PNGASE -RELATED"/>
    <property type="match status" value="1"/>
</dbReference>
<dbReference type="GO" id="GO:0016787">
    <property type="term" value="F:hydrolase activity"/>
    <property type="evidence" value="ECO:0007669"/>
    <property type="project" value="UniProtKB-KW"/>
</dbReference>
<gene>
    <name evidence="4" type="ORF">P3H78_24380</name>
</gene>
<dbReference type="Pfam" id="PF07971">
    <property type="entry name" value="Glyco_hydro_92"/>
    <property type="match status" value="1"/>
</dbReference>
<feature type="domain" description="Glycosyl hydrolase family 92 N-terminal" evidence="3">
    <location>
        <begin position="40"/>
        <end position="261"/>
    </location>
</feature>
<organism evidence="4 5">
    <name type="scientific">Streptomyces tropicalis</name>
    <dbReference type="NCBI Taxonomy" id="3034234"/>
    <lineage>
        <taxon>Bacteria</taxon>
        <taxon>Bacillati</taxon>
        <taxon>Actinomycetota</taxon>
        <taxon>Actinomycetes</taxon>
        <taxon>Kitasatosporales</taxon>
        <taxon>Streptomycetaceae</taxon>
        <taxon>Streptomyces</taxon>
    </lineage>
</organism>
<dbReference type="RefSeq" id="WP_276111291.1">
    <property type="nucleotide sequence ID" value="NZ_JARJBB010000015.1"/>
</dbReference>
<keyword evidence="4" id="KW-0378">Hydrolase</keyword>
<evidence type="ECO:0000256" key="1">
    <source>
        <dbReference type="SAM" id="SignalP"/>
    </source>
</evidence>
<dbReference type="Pfam" id="PF17678">
    <property type="entry name" value="Glyco_hydro_92N"/>
    <property type="match status" value="1"/>
</dbReference>
<feature type="chain" id="PRO_5047452351" evidence="1">
    <location>
        <begin position="30"/>
        <end position="773"/>
    </location>
</feature>
<dbReference type="InterPro" id="IPR005887">
    <property type="entry name" value="GH92_a_mannosidase_put"/>
</dbReference>
<dbReference type="InterPro" id="IPR012939">
    <property type="entry name" value="Glyco_hydro_92"/>
</dbReference>
<comment type="caution">
    <text evidence="4">The sequence shown here is derived from an EMBL/GenBank/DDBJ whole genome shotgun (WGS) entry which is preliminary data.</text>
</comment>
<name>A0ABT6AAM9_9ACTN</name>
<dbReference type="InterPro" id="IPR008928">
    <property type="entry name" value="6-hairpin_glycosidase_sf"/>
</dbReference>
<dbReference type="SUPFAM" id="SSF48208">
    <property type="entry name" value="Six-hairpin glycosidases"/>
    <property type="match status" value="1"/>
</dbReference>
<protein>
    <submittedName>
        <fullName evidence="4">GH92 family glycosyl hydrolase</fullName>
    </submittedName>
</protein>
<sequence length="773" mass="85025">MRWTRHLRLCLAAAVAVSALCAAPDAASAAELRDGRLTDLVDPFIGTAAEGNTFPGAAVPFGMVQFSPDTGHSTGYDYAQHRIRGFSLVHLSGVGCRLGGDLPVLPATGEVTRTDNARYAAAFRHDHEEASPGYYRVDLDSGIRAELTATARTGVQRYTFPATDKADVLLNAAQSLHRRVDSAVEVLDDRTVRTAVTGRGFCVDTLPYTVYAVTRFDRPFTAHGTWDGTRVTPGSAKGRGGAYVRFDTTRDRTVEATTALSYVDARGAEVNLRAEGGRSFDAVRAAARRAWEARLGTVRAHGGSPTRRRTFYSSLYRAYLAPNVGSDADGRYTGWDRRIHRARGFTYYQNWSLWDTYRTQAQFLALFAPRESRDMALSVLRIDRDSGWLPKWGYGTVETNVMTGDPVTPFLTNAYQQGLLTGHEEEAYRALRKNADGVPPATSPAVGRDADPDYLARGFAPYIRGHKPPKPGHSDYAFGASATLEYALSDAMLAEMARGLGHDADAARYAARAQNYRRIFDPSTRFFRARDASGAFTGSADPARGGGFHEGTAWQYQWLVPQDLPGMISLIGGRQKANDRLDSFFAYDRLLTDPAKTARDVWVNGPYDYYNADKYNPRNEPDLIAPYTYLSTGQPWKTTDVVHAALTLFTDAPTGITGNDDLGTMSAWNVLSSIGLFPVQPGYATWGLTTPVFDRIELRLDRRYYPRGVLTIRTPGTSDGDRYIRTVRANGVTHDRTYLTTGALRSLRSLDFTVGPRPSRWGTSPQASPPALK</sequence>
<dbReference type="Gene3D" id="2.70.98.10">
    <property type="match status" value="1"/>
</dbReference>
<dbReference type="InterPro" id="IPR050883">
    <property type="entry name" value="PNGase"/>
</dbReference>
<feature type="signal peptide" evidence="1">
    <location>
        <begin position="1"/>
        <end position="29"/>
    </location>
</feature>
<evidence type="ECO:0000313" key="5">
    <source>
        <dbReference type="Proteomes" id="UP001221150"/>
    </source>
</evidence>
<evidence type="ECO:0000313" key="4">
    <source>
        <dbReference type="EMBL" id="MDF3301709.1"/>
    </source>
</evidence>